<protein>
    <submittedName>
        <fullName evidence="1">Uncharacterized protein</fullName>
    </submittedName>
</protein>
<gene>
    <name evidence="1" type="ORF">LTR37_016277</name>
</gene>
<sequence>MRGLEFFHRKVASSLSAYFDEEFWTRIVAQMSYSEPAIRHAMAAIGTHQSGNLVAQSSKQALLQYNKAIKVVSERTSSANSTDMTLVVCLLFVCLEFLRGDATRALRHSNAGVRIAMSCRSLDNTAGHEQPAPQIRRHVLPIYSRLALHCTQFSSEVAFDYPLYLADTIADVFLNVQHAGESIVHLMNLSNRFMRNIRTRSARQSLTPDDYEAQSALLGRLSDWSKSADRMLLSVPLREDELCAARILRLHHTMTTIWLAKSMVPNECAYDDSMDDFEMAVTLAEAVCSSVSYRVNGGGFSFHPDISHPLYHIATKCRAPAIRRRAVQLLRTLNRREAFWDSNVAAAIAERVVEIEERMLLTAGALPAEEHRIHSVTLDSEISKAPGKHKATFYMKTKGLGGPWRVWLEAIKV</sequence>
<evidence type="ECO:0000313" key="2">
    <source>
        <dbReference type="Proteomes" id="UP001281147"/>
    </source>
</evidence>
<reference evidence="1" key="1">
    <citation type="submission" date="2023-07" db="EMBL/GenBank/DDBJ databases">
        <title>Black Yeasts Isolated from many extreme environments.</title>
        <authorList>
            <person name="Coleine C."/>
            <person name="Stajich J.E."/>
            <person name="Selbmann L."/>
        </authorList>
    </citation>
    <scope>NUCLEOTIDE SEQUENCE</scope>
    <source>
        <strain evidence="1">CCFEE 5714</strain>
    </source>
</reference>
<proteinExistence type="predicted"/>
<comment type="caution">
    <text evidence="1">The sequence shown here is derived from an EMBL/GenBank/DDBJ whole genome shotgun (WGS) entry which is preliminary data.</text>
</comment>
<name>A0ACC3MNA5_9PEZI</name>
<organism evidence="1 2">
    <name type="scientific">Vermiconidia calcicola</name>
    <dbReference type="NCBI Taxonomy" id="1690605"/>
    <lineage>
        <taxon>Eukaryota</taxon>
        <taxon>Fungi</taxon>
        <taxon>Dikarya</taxon>
        <taxon>Ascomycota</taxon>
        <taxon>Pezizomycotina</taxon>
        <taxon>Dothideomycetes</taxon>
        <taxon>Dothideomycetidae</taxon>
        <taxon>Mycosphaerellales</taxon>
        <taxon>Extremaceae</taxon>
        <taxon>Vermiconidia</taxon>
    </lineage>
</organism>
<evidence type="ECO:0000313" key="1">
    <source>
        <dbReference type="EMBL" id="KAK3699768.1"/>
    </source>
</evidence>
<keyword evidence="2" id="KW-1185">Reference proteome</keyword>
<dbReference type="EMBL" id="JAUTXU010000193">
    <property type="protein sequence ID" value="KAK3699768.1"/>
    <property type="molecule type" value="Genomic_DNA"/>
</dbReference>
<accession>A0ACC3MNA5</accession>
<dbReference type="Proteomes" id="UP001281147">
    <property type="component" value="Unassembled WGS sequence"/>
</dbReference>